<dbReference type="GeneID" id="93279638"/>
<gene>
    <name evidence="5" type="ORF">SAMN05216313_1462</name>
</gene>
<dbReference type="CDD" id="cd02857">
    <property type="entry name" value="E_set_CDase_PDE_N"/>
    <property type="match status" value="1"/>
</dbReference>
<dbReference type="Gene3D" id="2.60.40.10">
    <property type="entry name" value="Immunoglobulins"/>
    <property type="match status" value="1"/>
</dbReference>
<keyword evidence="2" id="KW-0378">Hydrolase</keyword>
<evidence type="ECO:0000259" key="4">
    <source>
        <dbReference type="SMART" id="SM00642"/>
    </source>
</evidence>
<keyword evidence="3" id="KW-0326">Glycosidase</keyword>
<dbReference type="Proteomes" id="UP000198508">
    <property type="component" value="Unassembled WGS sequence"/>
</dbReference>
<proteinExistence type="inferred from homology"/>
<dbReference type="InterPro" id="IPR013780">
    <property type="entry name" value="Glyco_hydro_b"/>
</dbReference>
<dbReference type="CDD" id="cd11338">
    <property type="entry name" value="AmyAc_CMD"/>
    <property type="match status" value="1"/>
</dbReference>
<dbReference type="PANTHER" id="PTHR10357:SF210">
    <property type="entry name" value="MALTODEXTRIN GLUCOSIDASE"/>
    <property type="match status" value="1"/>
</dbReference>
<feature type="domain" description="Glycosyl hydrolase family 13 catalytic" evidence="4">
    <location>
        <begin position="131"/>
        <end position="586"/>
    </location>
</feature>
<dbReference type="GO" id="GO:0004553">
    <property type="term" value="F:hydrolase activity, hydrolyzing O-glycosyl compounds"/>
    <property type="evidence" value="ECO:0007669"/>
    <property type="project" value="InterPro"/>
</dbReference>
<dbReference type="GO" id="GO:0005975">
    <property type="term" value="P:carbohydrate metabolic process"/>
    <property type="evidence" value="ECO:0007669"/>
    <property type="project" value="InterPro"/>
</dbReference>
<dbReference type="Pfam" id="PF02903">
    <property type="entry name" value="Alpha-amylase_N"/>
    <property type="match status" value="1"/>
</dbReference>
<dbReference type="Gene3D" id="2.60.40.1180">
    <property type="entry name" value="Golgi alpha-mannosidase II"/>
    <property type="match status" value="1"/>
</dbReference>
<dbReference type="RefSeq" id="WP_092371113.1">
    <property type="nucleotide sequence ID" value="NZ_FOIM01000046.1"/>
</dbReference>
<name>A0A1I0K3K5_9FIRM</name>
<dbReference type="STRING" id="460384.SAMN05216313_1462"/>
<organism evidence="5 6">
    <name type="scientific">Enterocloster lavalensis</name>
    <dbReference type="NCBI Taxonomy" id="460384"/>
    <lineage>
        <taxon>Bacteria</taxon>
        <taxon>Bacillati</taxon>
        <taxon>Bacillota</taxon>
        <taxon>Clostridia</taxon>
        <taxon>Lachnospirales</taxon>
        <taxon>Lachnospiraceae</taxon>
        <taxon>Enterocloster</taxon>
    </lineage>
</organism>
<dbReference type="AlphaFoldDB" id="A0A1I0K3K5"/>
<keyword evidence="6" id="KW-1185">Reference proteome</keyword>
<dbReference type="InterPro" id="IPR013783">
    <property type="entry name" value="Ig-like_fold"/>
</dbReference>
<dbReference type="SUPFAM" id="SSF51011">
    <property type="entry name" value="Glycosyl hydrolase domain"/>
    <property type="match status" value="1"/>
</dbReference>
<dbReference type="InterPro" id="IPR006047">
    <property type="entry name" value="GH13_cat_dom"/>
</dbReference>
<evidence type="ECO:0000313" key="5">
    <source>
        <dbReference type="EMBL" id="SEU18227.1"/>
    </source>
</evidence>
<protein>
    <submittedName>
        <fullName evidence="5">Alpha-glucosidase</fullName>
    </submittedName>
</protein>
<reference evidence="6" key="1">
    <citation type="submission" date="2016-10" db="EMBL/GenBank/DDBJ databases">
        <authorList>
            <person name="Varghese N."/>
            <person name="Submissions S."/>
        </authorList>
    </citation>
    <scope>NUCLEOTIDE SEQUENCE [LARGE SCALE GENOMIC DNA]</scope>
    <source>
        <strain evidence="6">NLAE-zl-G277</strain>
    </source>
</reference>
<evidence type="ECO:0000256" key="3">
    <source>
        <dbReference type="ARBA" id="ARBA00023295"/>
    </source>
</evidence>
<sequence>MEEYNKRIINREALFCSATEDYRTPPEPDEDQDVLLRFRTGKNNAQHVYYVEDGAEVEIGKADSDELFDYYEYEITVGSDCVLYHFKVVNGQDSCIYNRLGVTDDDRSCFDFAIIPGFHTPDWAKGAVMYQIFVDRFCNGDESNDVQTCEYVYIGRPVNRVEDWGKNPTTMDVGCFYGGDLKGVWEKLDYIQGLGVEVIYLNPIFVSPSNHKYDIQDYEHIDPHFGVIVEDKDGLVAADAVDNGDAEKYVIRTASPRNLEASDRFFAEFVEEIHRRGMKVILDGVFNHCGSFNKWLDGEEIYARQGGYEPGAFLAKDSPYRSFFQFYDEKDSAWPRNKSYDGWWGHDTLPKLNYESSPKLVEYILDIARRWVSPPFNVDGWRLDVAADLGHTADYNHEFWRKFRAAVKEVNPDALILAEHYGDPGPWLEGDQWDSVMNYDAFMEPLTWFLTGMEKHSDSFSGELLGNGENFFNAMSYHMSRMQPSSILTAMNELSNHDHSRFLTRTNGVVGRIGTVGAEAANRGVKVCVLREAVMVQMTWPGAPTVYYGDEAGVCGWTDPDSRRTYPWGHEDLELIEYHRYMIRIHKALPVLRRGAVKELLAGRNVIAYGRMLGKYQAVVAVNNNAQERELELPVWQLGITGEVPLARLMLSTEEGYNVGALRYPVRDGMLKLKMPPYSAALFATYADEFFPVVASVEPAEREEEEN</sequence>
<dbReference type="SMART" id="SM00642">
    <property type="entry name" value="Aamy"/>
    <property type="match status" value="1"/>
</dbReference>
<dbReference type="InterPro" id="IPR004185">
    <property type="entry name" value="Glyco_hydro_13_lg-like_dom"/>
</dbReference>
<dbReference type="EMBL" id="FOIM01000046">
    <property type="protein sequence ID" value="SEU18227.1"/>
    <property type="molecule type" value="Genomic_DNA"/>
</dbReference>
<comment type="similarity">
    <text evidence="1">Belongs to the glycosyl hydrolase 13 family.</text>
</comment>
<dbReference type="SUPFAM" id="SSF51445">
    <property type="entry name" value="(Trans)glycosidases"/>
    <property type="match status" value="1"/>
</dbReference>
<accession>A0A1I0K3K5</accession>
<dbReference type="InterPro" id="IPR014756">
    <property type="entry name" value="Ig_E-set"/>
</dbReference>
<evidence type="ECO:0000256" key="1">
    <source>
        <dbReference type="ARBA" id="ARBA00008061"/>
    </source>
</evidence>
<evidence type="ECO:0000313" key="6">
    <source>
        <dbReference type="Proteomes" id="UP000198508"/>
    </source>
</evidence>
<dbReference type="SUPFAM" id="SSF81296">
    <property type="entry name" value="E set domains"/>
    <property type="match status" value="1"/>
</dbReference>
<dbReference type="InterPro" id="IPR017853">
    <property type="entry name" value="GH"/>
</dbReference>
<dbReference type="Gene3D" id="3.20.20.80">
    <property type="entry name" value="Glycosidases"/>
    <property type="match status" value="1"/>
</dbReference>
<evidence type="ECO:0000256" key="2">
    <source>
        <dbReference type="ARBA" id="ARBA00022801"/>
    </source>
</evidence>
<dbReference type="Pfam" id="PF00128">
    <property type="entry name" value="Alpha-amylase"/>
    <property type="match status" value="2"/>
</dbReference>
<dbReference type="PANTHER" id="PTHR10357">
    <property type="entry name" value="ALPHA-AMYLASE FAMILY MEMBER"/>
    <property type="match status" value="1"/>
</dbReference>